<feature type="non-terminal residue" evidence="4">
    <location>
        <position position="50"/>
    </location>
</feature>
<dbReference type="GO" id="GO:0098712">
    <property type="term" value="P:L-glutamate import across plasma membrane"/>
    <property type="evidence" value="ECO:0007669"/>
    <property type="project" value="TreeGrafter"/>
</dbReference>
<keyword evidence="1" id="KW-0812">Transmembrane</keyword>
<feature type="non-terminal residue" evidence="4">
    <location>
        <position position="1"/>
    </location>
</feature>
<accession>A0AAV7PTN5</accession>
<keyword evidence="3" id="KW-0472">Membrane</keyword>
<evidence type="ECO:0000256" key="1">
    <source>
        <dbReference type="ARBA" id="ARBA00022692"/>
    </source>
</evidence>
<proteinExistence type="predicted"/>
<dbReference type="EMBL" id="JANPWB010000011">
    <property type="protein sequence ID" value="KAJ1131667.1"/>
    <property type="molecule type" value="Genomic_DNA"/>
</dbReference>
<dbReference type="GO" id="GO:0015175">
    <property type="term" value="F:neutral L-amino acid transmembrane transporter activity"/>
    <property type="evidence" value="ECO:0007669"/>
    <property type="project" value="TreeGrafter"/>
</dbReference>
<dbReference type="Proteomes" id="UP001066276">
    <property type="component" value="Chromosome 7"/>
</dbReference>
<protein>
    <recommendedName>
        <fullName evidence="6">Amino acid transporter</fullName>
    </recommendedName>
</protein>
<name>A0AAV7PTN5_PLEWA</name>
<organism evidence="4 5">
    <name type="scientific">Pleurodeles waltl</name>
    <name type="common">Iberian ribbed newt</name>
    <dbReference type="NCBI Taxonomy" id="8319"/>
    <lineage>
        <taxon>Eukaryota</taxon>
        <taxon>Metazoa</taxon>
        <taxon>Chordata</taxon>
        <taxon>Craniata</taxon>
        <taxon>Vertebrata</taxon>
        <taxon>Euteleostomi</taxon>
        <taxon>Amphibia</taxon>
        <taxon>Batrachia</taxon>
        <taxon>Caudata</taxon>
        <taxon>Salamandroidea</taxon>
        <taxon>Salamandridae</taxon>
        <taxon>Pleurodelinae</taxon>
        <taxon>Pleurodeles</taxon>
    </lineage>
</organism>
<dbReference type="InterPro" id="IPR018107">
    <property type="entry name" value="Na-dicarboxylate_symporter_CS"/>
</dbReference>
<dbReference type="PANTHER" id="PTHR11958:SF55">
    <property type="entry name" value="AMINO ACID TRANSPORTER"/>
    <property type="match status" value="1"/>
</dbReference>
<dbReference type="InterPro" id="IPR050746">
    <property type="entry name" value="DAACS"/>
</dbReference>
<dbReference type="GO" id="GO:0005313">
    <property type="term" value="F:L-glutamate transmembrane transporter activity"/>
    <property type="evidence" value="ECO:0007669"/>
    <property type="project" value="TreeGrafter"/>
</dbReference>
<evidence type="ECO:0000256" key="3">
    <source>
        <dbReference type="ARBA" id="ARBA00023136"/>
    </source>
</evidence>
<dbReference type="SUPFAM" id="SSF118215">
    <property type="entry name" value="Proton glutamate symport protein"/>
    <property type="match status" value="1"/>
</dbReference>
<dbReference type="GO" id="GO:0070778">
    <property type="term" value="P:L-aspartate transmembrane transport"/>
    <property type="evidence" value="ECO:0007669"/>
    <property type="project" value="TreeGrafter"/>
</dbReference>
<dbReference type="GO" id="GO:0015501">
    <property type="term" value="F:glutamate:sodium symporter activity"/>
    <property type="evidence" value="ECO:0007669"/>
    <property type="project" value="TreeGrafter"/>
</dbReference>
<dbReference type="InterPro" id="IPR036458">
    <property type="entry name" value="Na:dicarbo_symporter_sf"/>
</dbReference>
<comment type="caution">
    <text evidence="4">The sequence shown here is derived from an EMBL/GenBank/DDBJ whole genome shotgun (WGS) entry which is preliminary data.</text>
</comment>
<dbReference type="AlphaFoldDB" id="A0AAV7PTN5"/>
<evidence type="ECO:0008006" key="6">
    <source>
        <dbReference type="Google" id="ProtNLM"/>
    </source>
</evidence>
<dbReference type="PROSITE" id="PS00713">
    <property type="entry name" value="NA_DICARBOXYL_SYMP_1"/>
    <property type="match status" value="1"/>
</dbReference>
<dbReference type="Gene3D" id="1.10.3860.10">
    <property type="entry name" value="Sodium:dicarboxylate symporter"/>
    <property type="match status" value="1"/>
</dbReference>
<keyword evidence="2" id="KW-1133">Transmembrane helix</keyword>
<evidence type="ECO:0000313" key="5">
    <source>
        <dbReference type="Proteomes" id="UP001066276"/>
    </source>
</evidence>
<evidence type="ECO:0000256" key="2">
    <source>
        <dbReference type="ARBA" id="ARBA00022989"/>
    </source>
</evidence>
<sequence length="50" mass="5461">VILGSVFGTLLRLLPPLDSNIVLLISFPGDILMRMLKMLILPLIISSLIS</sequence>
<keyword evidence="5" id="KW-1185">Reference proteome</keyword>
<reference evidence="4" key="1">
    <citation type="journal article" date="2022" name="bioRxiv">
        <title>Sequencing and chromosome-scale assembly of the giantPleurodeles waltlgenome.</title>
        <authorList>
            <person name="Brown T."/>
            <person name="Elewa A."/>
            <person name="Iarovenko S."/>
            <person name="Subramanian E."/>
            <person name="Araus A.J."/>
            <person name="Petzold A."/>
            <person name="Susuki M."/>
            <person name="Suzuki K.-i.T."/>
            <person name="Hayashi T."/>
            <person name="Toyoda A."/>
            <person name="Oliveira C."/>
            <person name="Osipova E."/>
            <person name="Leigh N.D."/>
            <person name="Simon A."/>
            <person name="Yun M.H."/>
        </authorList>
    </citation>
    <scope>NUCLEOTIDE SEQUENCE</scope>
    <source>
        <strain evidence="4">20211129_DDA</strain>
        <tissue evidence="4">Liver</tissue>
    </source>
</reference>
<evidence type="ECO:0000313" key="4">
    <source>
        <dbReference type="EMBL" id="KAJ1131667.1"/>
    </source>
</evidence>
<dbReference type="GO" id="GO:0005886">
    <property type="term" value="C:plasma membrane"/>
    <property type="evidence" value="ECO:0007669"/>
    <property type="project" value="TreeGrafter"/>
</dbReference>
<dbReference type="PANTHER" id="PTHR11958">
    <property type="entry name" value="SODIUM/DICARBOXYLATE SYMPORTER-RELATED"/>
    <property type="match status" value="1"/>
</dbReference>
<gene>
    <name evidence="4" type="ORF">NDU88_010002</name>
</gene>